<dbReference type="InterPro" id="IPR000182">
    <property type="entry name" value="GNAT_dom"/>
</dbReference>
<accession>A0ABP5VXM7</accession>
<sequence>MTGLADSVESMEQLTVVWRAMVLDRNPDADVRDLPGVAVRWADCRFPFWNCVTLTDVGADAETVAQRLGRAADIMRSKRHPGFLWVFEDLLEEEARAALGPAAERAGLAYAFPGTGMAGDLLPVPEPVHPDLTFVRVTTDEHLRAYADINSRAYGLPLEAGRDGLMGSGLWKDRVYAYLGLRDGTPVTCAATVEAEGRLFVVLVATAPGGERRGYGEAVTRKALHEGARATGLTRATLHATAAGAPVYPRIGFIPNSPVRFYGLSTGGNPA</sequence>
<keyword evidence="3" id="KW-1185">Reference proteome</keyword>
<comment type="caution">
    <text evidence="2">The sequence shown here is derived from an EMBL/GenBank/DDBJ whole genome shotgun (WGS) entry which is preliminary data.</text>
</comment>
<dbReference type="Gene3D" id="3.40.630.30">
    <property type="match status" value="1"/>
</dbReference>
<feature type="domain" description="N-acetyltransferase" evidence="1">
    <location>
        <begin position="132"/>
        <end position="271"/>
    </location>
</feature>
<reference evidence="3" key="1">
    <citation type="journal article" date="2019" name="Int. J. Syst. Evol. Microbiol.">
        <title>The Global Catalogue of Microorganisms (GCM) 10K type strain sequencing project: providing services to taxonomists for standard genome sequencing and annotation.</title>
        <authorList>
            <consortium name="The Broad Institute Genomics Platform"/>
            <consortium name="The Broad Institute Genome Sequencing Center for Infectious Disease"/>
            <person name="Wu L."/>
            <person name="Ma J."/>
        </authorList>
    </citation>
    <scope>NUCLEOTIDE SEQUENCE [LARGE SCALE GENOMIC DNA]</scope>
    <source>
        <strain evidence="3">JCM 6921</strain>
    </source>
</reference>
<organism evidence="2 3">
    <name type="scientific">Streptomyces glaucosporus</name>
    <dbReference type="NCBI Taxonomy" id="284044"/>
    <lineage>
        <taxon>Bacteria</taxon>
        <taxon>Bacillati</taxon>
        <taxon>Actinomycetota</taxon>
        <taxon>Actinomycetes</taxon>
        <taxon>Kitasatosporales</taxon>
        <taxon>Streptomycetaceae</taxon>
        <taxon>Streptomyces</taxon>
    </lineage>
</organism>
<dbReference type="Proteomes" id="UP001500058">
    <property type="component" value="Unassembled WGS sequence"/>
</dbReference>
<gene>
    <name evidence="2" type="ORF">GCM10010420_46060</name>
</gene>
<evidence type="ECO:0000313" key="3">
    <source>
        <dbReference type="Proteomes" id="UP001500058"/>
    </source>
</evidence>
<dbReference type="SUPFAM" id="SSF55729">
    <property type="entry name" value="Acyl-CoA N-acyltransferases (Nat)"/>
    <property type="match status" value="1"/>
</dbReference>
<dbReference type="InterPro" id="IPR016181">
    <property type="entry name" value="Acyl_CoA_acyltransferase"/>
</dbReference>
<evidence type="ECO:0000313" key="2">
    <source>
        <dbReference type="EMBL" id="GAA2411809.1"/>
    </source>
</evidence>
<evidence type="ECO:0000259" key="1">
    <source>
        <dbReference type="PROSITE" id="PS51186"/>
    </source>
</evidence>
<dbReference type="PROSITE" id="PS51186">
    <property type="entry name" value="GNAT"/>
    <property type="match status" value="1"/>
</dbReference>
<proteinExistence type="predicted"/>
<dbReference type="RefSeq" id="WP_344633016.1">
    <property type="nucleotide sequence ID" value="NZ_BAAATJ010000026.1"/>
</dbReference>
<name>A0ABP5VXM7_9ACTN</name>
<protein>
    <recommendedName>
        <fullName evidence="1">N-acetyltransferase domain-containing protein</fullName>
    </recommendedName>
</protein>
<dbReference type="EMBL" id="BAAATJ010000026">
    <property type="protein sequence ID" value="GAA2411809.1"/>
    <property type="molecule type" value="Genomic_DNA"/>
</dbReference>